<sequence length="299" mass="33344">MKNVIFGIAVLIIVGQIAGLIFYPMSPKSTVGQEPNIQEPPIKQPLYADEAVDYSLQNDEVNITFDNGENWLPIPIEKDALFNGEYSGNREELIENSYVLTENHAAFLYSEGASPEENSIKLIHSFDKGKSWEEVIIAEDYPPIRFRKVAFLNDRFGYIIISGDRTMSQERSSVFLTLDSGNTWKETNNSNVTRLVADGGFTDEQTGFLSFGILNPEQPELHVTQDGGATWNEAEIRIPAKYRKIFVIAEAPFKEGNQLAMLINQGPSGDYAGGEVKGKFLSKDNGKTWAFSTEVQANE</sequence>
<gene>
    <name evidence="1" type="ORF">J1TS3_29550</name>
</gene>
<dbReference type="SUPFAM" id="SSF110296">
    <property type="entry name" value="Oligoxyloglucan reducing end-specific cellobiohydrolase"/>
    <property type="match status" value="1"/>
</dbReference>
<comment type="caution">
    <text evidence="1">The sequence shown here is derived from an EMBL/GenBank/DDBJ whole genome shotgun (WGS) entry which is preliminary data.</text>
</comment>
<dbReference type="InterPro" id="IPR015943">
    <property type="entry name" value="WD40/YVTN_repeat-like_dom_sf"/>
</dbReference>
<dbReference type="Gene3D" id="2.130.10.10">
    <property type="entry name" value="YVTN repeat-like/Quinoprotein amine dehydrogenase"/>
    <property type="match status" value="1"/>
</dbReference>
<proteinExistence type="predicted"/>
<evidence type="ECO:0000313" key="2">
    <source>
        <dbReference type="Proteomes" id="UP000680279"/>
    </source>
</evidence>
<protein>
    <recommendedName>
        <fullName evidence="3">Oxidoreductase</fullName>
    </recommendedName>
</protein>
<evidence type="ECO:0000313" key="1">
    <source>
        <dbReference type="EMBL" id="GIN21821.1"/>
    </source>
</evidence>
<dbReference type="EMBL" id="BOQT01000011">
    <property type="protein sequence ID" value="GIN21821.1"/>
    <property type="molecule type" value="Genomic_DNA"/>
</dbReference>
<name>A0ABQ4K898_9BACI</name>
<accession>A0ABQ4K898</accession>
<dbReference type="RefSeq" id="WP_018706926.1">
    <property type="nucleotide sequence ID" value="NZ_BOQT01000011.1"/>
</dbReference>
<dbReference type="Proteomes" id="UP000680279">
    <property type="component" value="Unassembled WGS sequence"/>
</dbReference>
<organism evidence="1 2">
    <name type="scientific">Siminovitchia fordii</name>
    <dbReference type="NCBI Taxonomy" id="254759"/>
    <lineage>
        <taxon>Bacteria</taxon>
        <taxon>Bacillati</taxon>
        <taxon>Bacillota</taxon>
        <taxon>Bacilli</taxon>
        <taxon>Bacillales</taxon>
        <taxon>Bacillaceae</taxon>
        <taxon>Siminovitchia</taxon>
    </lineage>
</organism>
<keyword evidence="2" id="KW-1185">Reference proteome</keyword>
<evidence type="ECO:0008006" key="3">
    <source>
        <dbReference type="Google" id="ProtNLM"/>
    </source>
</evidence>
<reference evidence="1 2" key="1">
    <citation type="submission" date="2021-03" db="EMBL/GenBank/DDBJ databases">
        <title>Antimicrobial resistance genes in bacteria isolated from Japanese honey, and their potential for conferring macrolide and lincosamide resistance in the American foulbrood pathogen Paenibacillus larvae.</title>
        <authorList>
            <person name="Okamoto M."/>
            <person name="Kumagai M."/>
            <person name="Kanamori H."/>
            <person name="Takamatsu D."/>
        </authorList>
    </citation>
    <scope>NUCLEOTIDE SEQUENCE [LARGE SCALE GENOMIC DNA]</scope>
    <source>
        <strain evidence="1 2">J1TS3</strain>
    </source>
</reference>